<keyword evidence="3" id="KW-1185">Reference proteome</keyword>
<evidence type="ECO:0000313" key="2">
    <source>
        <dbReference type="EMBL" id="KAJ8781015.1"/>
    </source>
</evidence>
<gene>
    <name evidence="2" type="ORF">J1605_001058</name>
</gene>
<comment type="caution">
    <text evidence="2">The sequence shown here is derived from an EMBL/GenBank/DDBJ whole genome shotgun (WGS) entry which is preliminary data.</text>
</comment>
<evidence type="ECO:0000256" key="1">
    <source>
        <dbReference type="SAM" id="MobiDB-lite"/>
    </source>
</evidence>
<feature type="compositionally biased region" description="Basic and acidic residues" evidence="1">
    <location>
        <begin position="197"/>
        <end position="207"/>
    </location>
</feature>
<protein>
    <submittedName>
        <fullName evidence="2">Uncharacterized protein</fullName>
    </submittedName>
</protein>
<feature type="region of interest" description="Disordered" evidence="1">
    <location>
        <begin position="68"/>
        <end position="134"/>
    </location>
</feature>
<proteinExistence type="predicted"/>
<evidence type="ECO:0000313" key="3">
    <source>
        <dbReference type="Proteomes" id="UP001159641"/>
    </source>
</evidence>
<accession>A0AB34GQV9</accession>
<dbReference type="AlphaFoldDB" id="A0AB34GQV9"/>
<name>A0AB34GQV9_ESCRO</name>
<reference evidence="2 3" key="1">
    <citation type="submission" date="2022-11" db="EMBL/GenBank/DDBJ databases">
        <title>Whole genome sequence of Eschrichtius robustus ER-17-0199.</title>
        <authorList>
            <person name="Bruniche-Olsen A."/>
            <person name="Black A.N."/>
            <person name="Fields C.J."/>
            <person name="Walden K."/>
            <person name="Dewoody J.A."/>
        </authorList>
    </citation>
    <scope>NUCLEOTIDE SEQUENCE [LARGE SCALE GENOMIC DNA]</scope>
    <source>
        <strain evidence="2">ER-17-0199</strain>
        <tissue evidence="2">Blubber</tissue>
    </source>
</reference>
<feature type="region of interest" description="Disordered" evidence="1">
    <location>
        <begin position="1"/>
        <end position="40"/>
    </location>
</feature>
<organism evidence="2 3">
    <name type="scientific">Eschrichtius robustus</name>
    <name type="common">California gray whale</name>
    <name type="synonym">Eschrichtius gibbosus</name>
    <dbReference type="NCBI Taxonomy" id="9764"/>
    <lineage>
        <taxon>Eukaryota</taxon>
        <taxon>Metazoa</taxon>
        <taxon>Chordata</taxon>
        <taxon>Craniata</taxon>
        <taxon>Vertebrata</taxon>
        <taxon>Euteleostomi</taxon>
        <taxon>Mammalia</taxon>
        <taxon>Eutheria</taxon>
        <taxon>Laurasiatheria</taxon>
        <taxon>Artiodactyla</taxon>
        <taxon>Whippomorpha</taxon>
        <taxon>Cetacea</taxon>
        <taxon>Mysticeti</taxon>
        <taxon>Eschrichtiidae</taxon>
        <taxon>Eschrichtius</taxon>
    </lineage>
</organism>
<sequence>MTSDTTSANPAALCPTLPRPKGSAPCRPELGVRSGRTCSPRPFPVETLAVPGCFPHAAPLTGSCLRQSEGAPGRGRGLTPELPCQCRWRPPAGQSGRNLLKGESGGGRQRGPALPSQVSAPSGPGQWGWGPWQGKASTSFAEWTLTGSLADSAGQEPPNLAGKMLMQYRPLEAQSSAGWSWVQLIGPETEAGCGGSEEGRCRERPLEGEPEQNCGTKE</sequence>
<dbReference type="EMBL" id="JAIQCJ010002152">
    <property type="protein sequence ID" value="KAJ8781015.1"/>
    <property type="molecule type" value="Genomic_DNA"/>
</dbReference>
<dbReference type="Proteomes" id="UP001159641">
    <property type="component" value="Unassembled WGS sequence"/>
</dbReference>
<feature type="region of interest" description="Disordered" evidence="1">
    <location>
        <begin position="188"/>
        <end position="218"/>
    </location>
</feature>